<keyword evidence="3" id="KW-1185">Reference proteome</keyword>
<feature type="transmembrane region" description="Helical" evidence="1">
    <location>
        <begin position="100"/>
        <end position="119"/>
    </location>
</feature>
<keyword evidence="1" id="KW-1133">Transmembrane helix</keyword>
<dbReference type="Proteomes" id="UP001596432">
    <property type="component" value="Unassembled WGS sequence"/>
</dbReference>
<evidence type="ECO:0000313" key="3">
    <source>
        <dbReference type="Proteomes" id="UP001596432"/>
    </source>
</evidence>
<name>A0ABD5Y4Z6_9EURY</name>
<keyword evidence="1" id="KW-0472">Membrane</keyword>
<evidence type="ECO:0000313" key="2">
    <source>
        <dbReference type="EMBL" id="MFC7140824.1"/>
    </source>
</evidence>
<feature type="transmembrane region" description="Helical" evidence="1">
    <location>
        <begin position="139"/>
        <end position="159"/>
    </location>
</feature>
<gene>
    <name evidence="2" type="ORF">ACFQMA_13455</name>
</gene>
<keyword evidence="1" id="KW-0812">Transmembrane</keyword>
<organism evidence="2 3">
    <name type="scientific">Halosimplex aquaticum</name>
    <dbReference type="NCBI Taxonomy" id="3026162"/>
    <lineage>
        <taxon>Archaea</taxon>
        <taxon>Methanobacteriati</taxon>
        <taxon>Methanobacteriota</taxon>
        <taxon>Stenosarchaea group</taxon>
        <taxon>Halobacteria</taxon>
        <taxon>Halobacteriales</taxon>
        <taxon>Haloarculaceae</taxon>
        <taxon>Halosimplex</taxon>
    </lineage>
</organism>
<reference evidence="2 3" key="1">
    <citation type="journal article" date="2019" name="Int. J. Syst. Evol. Microbiol.">
        <title>The Global Catalogue of Microorganisms (GCM) 10K type strain sequencing project: providing services to taxonomists for standard genome sequencing and annotation.</title>
        <authorList>
            <consortium name="The Broad Institute Genomics Platform"/>
            <consortium name="The Broad Institute Genome Sequencing Center for Infectious Disease"/>
            <person name="Wu L."/>
            <person name="Ma J."/>
        </authorList>
    </citation>
    <scope>NUCLEOTIDE SEQUENCE [LARGE SCALE GENOMIC DNA]</scope>
    <source>
        <strain evidence="2 3">XZYJT29</strain>
    </source>
</reference>
<proteinExistence type="predicted"/>
<protein>
    <submittedName>
        <fullName evidence="2">DUF2243 domain-containing protein</fullName>
    </submittedName>
</protein>
<feature type="transmembrane region" description="Helical" evidence="1">
    <location>
        <begin position="68"/>
        <end position="88"/>
    </location>
</feature>
<accession>A0ABD5Y4Z6</accession>
<dbReference type="Pfam" id="PF10002">
    <property type="entry name" value="DUF2243"/>
    <property type="match status" value="1"/>
</dbReference>
<comment type="caution">
    <text evidence="2">The sequence shown here is derived from an EMBL/GenBank/DDBJ whole genome shotgun (WGS) entry which is preliminary data.</text>
</comment>
<sequence length="172" mass="18333">MSDRSGSWLGVPPDIAPLVRAGVVLGVGVGGFFDGIVFHQVLQWHHMLSSHPDPSVARDLPLNVLADGLFHVATYLFTIAGVVLLWRAWRDPAVPPSGRVLFGATLLGWGAFNLVEGVVDHHVLAIHHVYPAGPGPVVLWDLAYLAWGALFVLGGYAVVRRAAAPSRDTAPA</sequence>
<feature type="transmembrane region" description="Helical" evidence="1">
    <location>
        <begin position="21"/>
        <end position="42"/>
    </location>
</feature>
<dbReference type="RefSeq" id="WP_274321912.1">
    <property type="nucleotide sequence ID" value="NZ_CP118158.1"/>
</dbReference>
<dbReference type="EMBL" id="JBHTAS010000001">
    <property type="protein sequence ID" value="MFC7140824.1"/>
    <property type="molecule type" value="Genomic_DNA"/>
</dbReference>
<dbReference type="GeneID" id="78821130"/>
<dbReference type="AlphaFoldDB" id="A0ABD5Y4Z6"/>
<dbReference type="InterPro" id="IPR018719">
    <property type="entry name" value="DUF2243_membrane"/>
</dbReference>
<evidence type="ECO:0000256" key="1">
    <source>
        <dbReference type="SAM" id="Phobius"/>
    </source>
</evidence>